<evidence type="ECO:0000313" key="7">
    <source>
        <dbReference type="Proteomes" id="UP000228380"/>
    </source>
</evidence>
<dbReference type="PANTHER" id="PTHR31221:SF112">
    <property type="entry name" value="WRKY TRANSCRIPTION FACTOR 50-RELATED"/>
    <property type="match status" value="1"/>
</dbReference>
<proteinExistence type="predicted"/>
<keyword evidence="3" id="KW-0238">DNA-binding</keyword>
<evidence type="ECO:0000256" key="1">
    <source>
        <dbReference type="ARBA" id="ARBA00004123"/>
    </source>
</evidence>
<dbReference type="InterPro" id="IPR036576">
    <property type="entry name" value="WRKY_dom_sf"/>
</dbReference>
<dbReference type="AlphaFoldDB" id="A0A8B7D3X1"/>
<evidence type="ECO:0000259" key="6">
    <source>
        <dbReference type="PROSITE" id="PS50811"/>
    </source>
</evidence>
<name>A0A8B7D3X1_PHODC</name>
<dbReference type="KEGG" id="pda:103723227"/>
<dbReference type="InterPro" id="IPR044810">
    <property type="entry name" value="WRKY_plant"/>
</dbReference>
<dbReference type="SMART" id="SM00774">
    <property type="entry name" value="WRKY"/>
    <property type="match status" value="1"/>
</dbReference>
<dbReference type="Proteomes" id="UP000228380">
    <property type="component" value="Unplaced"/>
</dbReference>
<dbReference type="PANTHER" id="PTHR31221">
    <property type="entry name" value="WRKY TRANSCRIPTION FACTOR PROTEIN 1-RELATED"/>
    <property type="match status" value="1"/>
</dbReference>
<evidence type="ECO:0000256" key="4">
    <source>
        <dbReference type="ARBA" id="ARBA00023163"/>
    </source>
</evidence>
<dbReference type="RefSeq" id="XP_008812299.2">
    <property type="nucleotide sequence ID" value="XM_008814077.3"/>
</dbReference>
<dbReference type="PROSITE" id="PS50811">
    <property type="entry name" value="WRKY"/>
    <property type="match status" value="1"/>
</dbReference>
<sequence>MAALMELSDATMLHSSLLLSNDSTGYDCWDFISANSTNQSVLEYSDRMAFVDEGLFEELQLPTVIAPVEVTGESSGDSTKHRAMLCGGEMKRMKLDAGCRIGFRMKSAVEILDDGFKWRKYGKKSVKNSPNPRNYYRCSSQGCSVKKRVERDPGDSNYVITTYEGVHNHISPGAASYSRCISLSS</sequence>
<organism evidence="7 8">
    <name type="scientific">Phoenix dactylifera</name>
    <name type="common">Date palm</name>
    <dbReference type="NCBI Taxonomy" id="42345"/>
    <lineage>
        <taxon>Eukaryota</taxon>
        <taxon>Viridiplantae</taxon>
        <taxon>Streptophyta</taxon>
        <taxon>Embryophyta</taxon>
        <taxon>Tracheophyta</taxon>
        <taxon>Spermatophyta</taxon>
        <taxon>Magnoliopsida</taxon>
        <taxon>Liliopsida</taxon>
        <taxon>Arecaceae</taxon>
        <taxon>Coryphoideae</taxon>
        <taxon>Phoeniceae</taxon>
        <taxon>Phoenix</taxon>
    </lineage>
</organism>
<reference evidence="8" key="1">
    <citation type="submission" date="2025-08" db="UniProtKB">
        <authorList>
            <consortium name="RefSeq"/>
        </authorList>
    </citation>
    <scope>IDENTIFICATION</scope>
    <source>
        <tissue evidence="8">Young leaves</tissue>
    </source>
</reference>
<keyword evidence="4" id="KW-0804">Transcription</keyword>
<accession>A0A8B7D3X1</accession>
<dbReference type="GO" id="GO:0005634">
    <property type="term" value="C:nucleus"/>
    <property type="evidence" value="ECO:0007669"/>
    <property type="project" value="UniProtKB-SubCell"/>
</dbReference>
<evidence type="ECO:0000256" key="3">
    <source>
        <dbReference type="ARBA" id="ARBA00023125"/>
    </source>
</evidence>
<dbReference type="GO" id="GO:0003700">
    <property type="term" value="F:DNA-binding transcription factor activity"/>
    <property type="evidence" value="ECO:0007669"/>
    <property type="project" value="InterPro"/>
</dbReference>
<keyword evidence="7" id="KW-1185">Reference proteome</keyword>
<dbReference type="GO" id="GO:0043565">
    <property type="term" value="F:sequence-specific DNA binding"/>
    <property type="evidence" value="ECO:0007669"/>
    <property type="project" value="InterPro"/>
</dbReference>
<dbReference type="GeneID" id="103723227"/>
<dbReference type="FunFam" id="2.20.25.80:FF:000003">
    <property type="entry name" value="WRKY transcription factor 57"/>
    <property type="match status" value="1"/>
</dbReference>
<evidence type="ECO:0000313" key="8">
    <source>
        <dbReference type="RefSeq" id="XP_008812299.2"/>
    </source>
</evidence>
<dbReference type="Gene3D" id="2.20.25.80">
    <property type="entry name" value="WRKY domain"/>
    <property type="match status" value="1"/>
</dbReference>
<dbReference type="OrthoDB" id="693960at2759"/>
<dbReference type="Pfam" id="PF03106">
    <property type="entry name" value="WRKY"/>
    <property type="match status" value="1"/>
</dbReference>
<evidence type="ECO:0000256" key="2">
    <source>
        <dbReference type="ARBA" id="ARBA00023015"/>
    </source>
</evidence>
<protein>
    <submittedName>
        <fullName evidence="8">Probable WRKY transcription factor 51</fullName>
    </submittedName>
</protein>
<keyword evidence="2" id="KW-0805">Transcription regulation</keyword>
<dbReference type="InterPro" id="IPR003657">
    <property type="entry name" value="WRKY_dom"/>
</dbReference>
<dbReference type="SUPFAM" id="SSF118290">
    <property type="entry name" value="WRKY DNA-binding domain"/>
    <property type="match status" value="1"/>
</dbReference>
<gene>
    <name evidence="8" type="primary">LOC103723227</name>
</gene>
<feature type="domain" description="WRKY" evidence="6">
    <location>
        <begin position="107"/>
        <end position="172"/>
    </location>
</feature>
<evidence type="ECO:0000256" key="5">
    <source>
        <dbReference type="ARBA" id="ARBA00023242"/>
    </source>
</evidence>
<keyword evidence="5" id="KW-0539">Nucleus</keyword>
<comment type="subcellular location">
    <subcellularLocation>
        <location evidence="1">Nucleus</location>
    </subcellularLocation>
</comment>